<dbReference type="Pfam" id="PF04230">
    <property type="entry name" value="PS_pyruv_trans"/>
    <property type="match status" value="1"/>
</dbReference>
<dbReference type="OrthoDB" id="1814359at2"/>
<dbReference type="InterPro" id="IPR007345">
    <property type="entry name" value="Polysacch_pyruvyl_Trfase"/>
</dbReference>
<organism evidence="2 3">
    <name type="scientific">Lentisphaera araneosa HTCC2155</name>
    <dbReference type="NCBI Taxonomy" id="313628"/>
    <lineage>
        <taxon>Bacteria</taxon>
        <taxon>Pseudomonadati</taxon>
        <taxon>Lentisphaerota</taxon>
        <taxon>Lentisphaeria</taxon>
        <taxon>Lentisphaerales</taxon>
        <taxon>Lentisphaeraceae</taxon>
        <taxon>Lentisphaera</taxon>
    </lineage>
</organism>
<proteinExistence type="predicted"/>
<evidence type="ECO:0000259" key="1">
    <source>
        <dbReference type="Pfam" id="PF04230"/>
    </source>
</evidence>
<dbReference type="EMBL" id="ABCK01000003">
    <property type="protein sequence ID" value="EDM29039.1"/>
    <property type="molecule type" value="Genomic_DNA"/>
</dbReference>
<comment type="caution">
    <text evidence="2">The sequence shown here is derived from an EMBL/GenBank/DDBJ whole genome shotgun (WGS) entry which is preliminary data.</text>
</comment>
<evidence type="ECO:0000313" key="3">
    <source>
        <dbReference type="Proteomes" id="UP000004947"/>
    </source>
</evidence>
<reference evidence="2 3" key="1">
    <citation type="journal article" date="2010" name="J. Bacteriol.">
        <title>Genome sequence of Lentisphaera araneosa HTCC2155T, the type species of the order Lentisphaerales in the phylum Lentisphaerae.</title>
        <authorList>
            <person name="Thrash J.C."/>
            <person name="Cho J.C."/>
            <person name="Vergin K.L."/>
            <person name="Morris R.M."/>
            <person name="Giovannoni S.J."/>
        </authorList>
    </citation>
    <scope>NUCLEOTIDE SEQUENCE [LARGE SCALE GENOMIC DNA]</scope>
    <source>
        <strain evidence="2 3">HTCC2155</strain>
    </source>
</reference>
<dbReference type="Proteomes" id="UP000004947">
    <property type="component" value="Unassembled WGS sequence"/>
</dbReference>
<name>A6DHF6_9BACT</name>
<dbReference type="STRING" id="313628.LNTAR_14522"/>
<protein>
    <recommendedName>
        <fullName evidence="1">Polysaccharide pyruvyl transferase domain-containing protein</fullName>
    </recommendedName>
</protein>
<evidence type="ECO:0000313" key="2">
    <source>
        <dbReference type="EMBL" id="EDM29039.1"/>
    </source>
</evidence>
<dbReference type="RefSeq" id="WP_007277341.1">
    <property type="nucleotide sequence ID" value="NZ_ABCK01000003.1"/>
</dbReference>
<accession>A6DHF6</accession>
<dbReference type="AlphaFoldDB" id="A6DHF6"/>
<keyword evidence="3" id="KW-1185">Reference proteome</keyword>
<dbReference type="PANTHER" id="PTHR36836:SF1">
    <property type="entry name" value="COLANIC ACID BIOSYNTHESIS PROTEIN WCAK"/>
    <property type="match status" value="1"/>
</dbReference>
<dbReference type="PANTHER" id="PTHR36836">
    <property type="entry name" value="COLANIC ACID BIOSYNTHESIS PROTEIN WCAK"/>
    <property type="match status" value="1"/>
</dbReference>
<gene>
    <name evidence="2" type="ORF">LNTAR_14522</name>
</gene>
<feature type="domain" description="Polysaccharide pyruvyl transferase" evidence="1">
    <location>
        <begin position="14"/>
        <end position="316"/>
    </location>
</feature>
<dbReference type="eggNOG" id="COG2327">
    <property type="taxonomic scope" value="Bacteria"/>
</dbReference>
<sequence>MKKFMLYPHGGSGNHGCEAIVRTTMKIVNGMYENATLFSDRPETDRSVGLDKILNVTEAKSEISALQKLLIKMSHKISGSDEQFYRYQNTPVIEHADKNTLALSIGGDNYCYGWVEYLYSLNKYLRKKGVTTVLWGCSVEPSAMDQRMIDDLRGHAVINTRETISYQAMRDRGLDNVHLYPDPAFLLDKTELPLPNGFEEGNTVGINLSPLILKYEKEDGATMNAYAGLINHILDSTDMRVALIPHVIVEGNSDFDTMAELYENFKDSGRVVQIGDHNALELKGFISRCRMFIGARTHATIAAYSSHVPTFVVGYSVKARGIARDIFGSEDDMVLPVQQLHSTNQLIDAFESLSSRENELRTKLKTFIPKYAAKAANAKETILPFING</sequence>